<evidence type="ECO:0000313" key="2">
    <source>
        <dbReference type="Proteomes" id="UP000002313"/>
    </source>
</evidence>
<evidence type="ECO:0000313" key="1">
    <source>
        <dbReference type="EMBL" id="ADM11197.1"/>
    </source>
</evidence>
<keyword evidence="2" id="KW-1185">Reference proteome</keyword>
<dbReference type="KEGG" id="ein:Eint_030530"/>
<accession>E0S662</accession>
<dbReference type="RefSeq" id="XP_003072557.1">
    <property type="nucleotide sequence ID" value="XM_003072511.1"/>
</dbReference>
<keyword evidence="1" id="KW-0808">Transferase</keyword>
<dbReference type="InterPro" id="IPR011009">
    <property type="entry name" value="Kinase-like_dom_sf"/>
</dbReference>
<dbReference type="HOGENOM" id="CLU_2386144_0_0_1"/>
<proteinExistence type="predicted"/>
<dbReference type="SUPFAM" id="SSF56112">
    <property type="entry name" value="Protein kinase-like (PK-like)"/>
    <property type="match status" value="1"/>
</dbReference>
<gene>
    <name evidence="1" type="ORF">Eint_030530</name>
</gene>
<dbReference type="GO" id="GO:0016301">
    <property type="term" value="F:kinase activity"/>
    <property type="evidence" value="ECO:0007669"/>
    <property type="project" value="UniProtKB-KW"/>
</dbReference>
<dbReference type="GeneID" id="9698928"/>
<sequence>MERKYVIEMSNQRTCLLTQVETSRYRISSFQPYLYRRRKKKTSVVCKRFRVYGPKFLRELADMWSCGISLIVFLTGSYPWGKASGRTRNSLDLY</sequence>
<reference evidence="1 2" key="2">
    <citation type="journal article" date="2012" name="Proc. Natl. Acad. Sci. U.S.A.">
        <title>Gain and loss of multiple functionally related, horizontally transferred genes in the reduced genomes of two microsporidian parasites.</title>
        <authorList>
            <person name="Pombert J.-F."/>
            <person name="Selman M."/>
            <person name="Burki F."/>
            <person name="Bardell F.T."/>
            <person name="Farinelli L."/>
            <person name="Solter L.F."/>
            <person name="Whitman D.W."/>
            <person name="Weiss L.M."/>
            <person name="Corradi N."/>
            <person name="Keeling P.J."/>
        </authorList>
    </citation>
    <scope>NUCLEOTIDE SEQUENCE [LARGE SCALE GENOMIC DNA]</scope>
    <source>
        <strain evidence="1 2">ATCC 50506</strain>
    </source>
</reference>
<dbReference type="OrthoDB" id="193931at2759"/>
<keyword evidence="1" id="KW-0418">Kinase</keyword>
<name>E0S662_ENCIT</name>
<organism evidence="1 2">
    <name type="scientific">Encephalitozoon intestinalis (strain ATCC 50506)</name>
    <name type="common">Microsporidian parasite</name>
    <name type="synonym">Septata intestinalis</name>
    <dbReference type="NCBI Taxonomy" id="876142"/>
    <lineage>
        <taxon>Eukaryota</taxon>
        <taxon>Fungi</taxon>
        <taxon>Fungi incertae sedis</taxon>
        <taxon>Microsporidia</taxon>
        <taxon>Unikaryonidae</taxon>
        <taxon>Encephalitozoon</taxon>
    </lineage>
</organism>
<protein>
    <submittedName>
        <fullName evidence="1">Ser/Thr protein kinase</fullName>
    </submittedName>
</protein>
<dbReference type="AlphaFoldDB" id="E0S662"/>
<dbReference type="Proteomes" id="UP000002313">
    <property type="component" value="Chromosome III"/>
</dbReference>
<dbReference type="VEuPathDB" id="MicrosporidiaDB:Eint_030530"/>
<dbReference type="EMBL" id="CP001944">
    <property type="protein sequence ID" value="ADM11197.1"/>
    <property type="molecule type" value="Genomic_DNA"/>
</dbReference>
<reference evidence="1 2" key="1">
    <citation type="journal article" date="2010" name="Nat. Commun.">
        <title>The complete sequence of the smallest known nuclear genome from the microsporidian Encephalitozoon intestinalis.</title>
        <authorList>
            <person name="Corradi N."/>
            <person name="Pombert J.-F."/>
            <person name="Farinelli L."/>
            <person name="Didier E.S."/>
            <person name="Keeling P.J."/>
        </authorList>
    </citation>
    <scope>NUCLEOTIDE SEQUENCE [LARGE SCALE GENOMIC DNA]</scope>
    <source>
        <strain evidence="1 2">ATCC 50506</strain>
    </source>
</reference>